<keyword evidence="2" id="KW-1185">Reference proteome</keyword>
<dbReference type="EMBL" id="DS268444">
    <property type="protein sequence ID" value="EFP01675.1"/>
    <property type="molecule type" value="Genomic_DNA"/>
</dbReference>
<proteinExistence type="predicted"/>
<reference evidence="1" key="1">
    <citation type="submission" date="2007-07" db="EMBL/GenBank/DDBJ databases">
        <title>PCAP assembly of the Caenorhabditis remanei genome.</title>
        <authorList>
            <consortium name="The Caenorhabditis remanei Sequencing Consortium"/>
            <person name="Wilson R.K."/>
        </authorList>
    </citation>
    <scope>NUCLEOTIDE SEQUENCE [LARGE SCALE GENOMIC DNA]</scope>
    <source>
        <strain evidence="1">PB4641</strain>
    </source>
</reference>
<evidence type="ECO:0000313" key="1">
    <source>
        <dbReference type="EMBL" id="EFP01675.1"/>
    </source>
</evidence>
<dbReference type="AlphaFoldDB" id="E3MGW8"/>
<sequence length="68" mass="7931">MYTRSRLIIGILSFFNFTFRMTFPLQFAGEIPPFDSHFKDEPKQKTMSFVELDRGILLPLKAKPVSFS</sequence>
<dbReference type="InParanoid" id="E3MGW8"/>
<dbReference type="OrthoDB" id="5863908at2759"/>
<dbReference type="HOGENOM" id="CLU_2796409_0_0_1"/>
<dbReference type="Proteomes" id="UP000008281">
    <property type="component" value="Unassembled WGS sequence"/>
</dbReference>
<accession>E3MGW8</accession>
<evidence type="ECO:0000313" key="2">
    <source>
        <dbReference type="Proteomes" id="UP000008281"/>
    </source>
</evidence>
<name>E3MGW8_CAERE</name>
<organism evidence="2">
    <name type="scientific">Caenorhabditis remanei</name>
    <name type="common">Caenorhabditis vulgaris</name>
    <dbReference type="NCBI Taxonomy" id="31234"/>
    <lineage>
        <taxon>Eukaryota</taxon>
        <taxon>Metazoa</taxon>
        <taxon>Ecdysozoa</taxon>
        <taxon>Nematoda</taxon>
        <taxon>Chromadorea</taxon>
        <taxon>Rhabditida</taxon>
        <taxon>Rhabditina</taxon>
        <taxon>Rhabditomorpha</taxon>
        <taxon>Rhabditoidea</taxon>
        <taxon>Rhabditidae</taxon>
        <taxon>Peloderinae</taxon>
        <taxon>Caenorhabditis</taxon>
    </lineage>
</organism>
<protein>
    <submittedName>
        <fullName evidence="1">Uncharacterized protein</fullName>
    </submittedName>
</protein>
<gene>
    <name evidence="1" type="ORF">CRE_23473</name>
</gene>